<feature type="compositionally biased region" description="Basic and acidic residues" evidence="1">
    <location>
        <begin position="97"/>
        <end position="108"/>
    </location>
</feature>
<accession>A0A8C3WQS7</accession>
<feature type="region of interest" description="Disordered" evidence="1">
    <location>
        <begin position="84"/>
        <end position="108"/>
    </location>
</feature>
<dbReference type="GeneTree" id="ENSGT00940000164615"/>
<evidence type="ECO:0000313" key="3">
    <source>
        <dbReference type="Proteomes" id="UP000694540"/>
    </source>
</evidence>
<name>A0A8C3WQS7_9CETA</name>
<sequence>YISTPYLFLPSKFMSVSPFGGTISLRLKRLLYLSPYLFLSPSPHCNWGGISTEGNIRSRHKLVNPKPDVQLKISRVTAASVSVGSLNGAGDSADEQNLCREGLKRDKN</sequence>
<keyword evidence="3" id="KW-1185">Reference proteome</keyword>
<evidence type="ECO:0000256" key="1">
    <source>
        <dbReference type="SAM" id="MobiDB-lite"/>
    </source>
</evidence>
<organism evidence="2 3">
    <name type="scientific">Catagonus wagneri</name>
    <name type="common">Chacoan peccary</name>
    <dbReference type="NCBI Taxonomy" id="51154"/>
    <lineage>
        <taxon>Eukaryota</taxon>
        <taxon>Metazoa</taxon>
        <taxon>Chordata</taxon>
        <taxon>Craniata</taxon>
        <taxon>Vertebrata</taxon>
        <taxon>Euteleostomi</taxon>
        <taxon>Mammalia</taxon>
        <taxon>Eutheria</taxon>
        <taxon>Laurasiatheria</taxon>
        <taxon>Artiodactyla</taxon>
        <taxon>Suina</taxon>
        <taxon>Tayassuidae</taxon>
        <taxon>Catagonus</taxon>
    </lineage>
</organism>
<dbReference type="Proteomes" id="UP000694540">
    <property type="component" value="Unplaced"/>
</dbReference>
<dbReference type="AlphaFoldDB" id="A0A8C3WQS7"/>
<reference evidence="2" key="1">
    <citation type="submission" date="2025-08" db="UniProtKB">
        <authorList>
            <consortium name="Ensembl"/>
        </authorList>
    </citation>
    <scope>IDENTIFICATION</scope>
</reference>
<protein>
    <submittedName>
        <fullName evidence="2">Uncharacterized protein</fullName>
    </submittedName>
</protein>
<evidence type="ECO:0000313" key="2">
    <source>
        <dbReference type="Ensembl" id="ENSCWAP00000014071.1"/>
    </source>
</evidence>
<proteinExistence type="predicted"/>
<dbReference type="Ensembl" id="ENSCWAT00000015269.1">
    <property type="protein sequence ID" value="ENSCWAP00000014071.1"/>
    <property type="gene ID" value="ENSCWAG00000010919.1"/>
</dbReference>
<reference evidence="2" key="2">
    <citation type="submission" date="2025-09" db="UniProtKB">
        <authorList>
            <consortium name="Ensembl"/>
        </authorList>
    </citation>
    <scope>IDENTIFICATION</scope>
</reference>